<dbReference type="InterPro" id="IPR025965">
    <property type="entry name" value="FlgD/Vpr_Ig-like"/>
</dbReference>
<dbReference type="InterPro" id="IPR026444">
    <property type="entry name" value="Secre_tail"/>
</dbReference>
<gene>
    <name evidence="2" type="ORF">METZ01_LOCUS380314</name>
</gene>
<dbReference type="Pfam" id="PF13860">
    <property type="entry name" value="FlgD_ig"/>
    <property type="match status" value="1"/>
</dbReference>
<feature type="non-terminal residue" evidence="2">
    <location>
        <position position="1"/>
    </location>
</feature>
<protein>
    <recommendedName>
        <fullName evidence="1">FlgD/Vpr Ig-like domain-containing protein</fullName>
    </recommendedName>
</protein>
<dbReference type="Gene3D" id="2.60.40.4070">
    <property type="match status" value="1"/>
</dbReference>
<evidence type="ECO:0000259" key="1">
    <source>
        <dbReference type="Pfam" id="PF13860"/>
    </source>
</evidence>
<dbReference type="AlphaFoldDB" id="A0A382TZI5"/>
<reference evidence="2" key="1">
    <citation type="submission" date="2018-05" db="EMBL/GenBank/DDBJ databases">
        <authorList>
            <person name="Lanie J.A."/>
            <person name="Ng W.-L."/>
            <person name="Kazmierczak K.M."/>
            <person name="Andrzejewski T.M."/>
            <person name="Davidsen T.M."/>
            <person name="Wayne K.J."/>
            <person name="Tettelin H."/>
            <person name="Glass J.I."/>
            <person name="Rusch D."/>
            <person name="Podicherti R."/>
            <person name="Tsui H.-C.T."/>
            <person name="Winkler M.E."/>
        </authorList>
    </citation>
    <scope>NUCLEOTIDE SEQUENCE</scope>
</reference>
<evidence type="ECO:0000313" key="2">
    <source>
        <dbReference type="EMBL" id="SVD27460.1"/>
    </source>
</evidence>
<dbReference type="EMBL" id="UINC01140359">
    <property type="protein sequence ID" value="SVD27460.1"/>
    <property type="molecule type" value="Genomic_DNA"/>
</dbReference>
<dbReference type="NCBIfam" id="TIGR04183">
    <property type="entry name" value="Por_Secre_tail"/>
    <property type="match status" value="1"/>
</dbReference>
<sequence length="83" mass="9244">PNPFNPNTTLDYDLPEDALVNITIYDMMGRQVSTLVSSQQNAGYKSVQWNANNDAGSPVSAGIYLYMIQAGEFRQTKKMVLLK</sequence>
<accession>A0A382TZI5</accession>
<name>A0A382TZI5_9ZZZZ</name>
<organism evidence="2">
    <name type="scientific">marine metagenome</name>
    <dbReference type="NCBI Taxonomy" id="408172"/>
    <lineage>
        <taxon>unclassified sequences</taxon>
        <taxon>metagenomes</taxon>
        <taxon>ecological metagenomes</taxon>
    </lineage>
</organism>
<proteinExistence type="predicted"/>
<feature type="domain" description="FlgD/Vpr Ig-like" evidence="1">
    <location>
        <begin position="8"/>
        <end position="70"/>
    </location>
</feature>